<dbReference type="InterPro" id="IPR013766">
    <property type="entry name" value="Thioredoxin_domain"/>
</dbReference>
<organism evidence="13 14">
    <name type="scientific">Clostridium chromiireducens</name>
    <dbReference type="NCBI Taxonomy" id="225345"/>
    <lineage>
        <taxon>Bacteria</taxon>
        <taxon>Bacillati</taxon>
        <taxon>Bacillota</taxon>
        <taxon>Clostridia</taxon>
        <taxon>Eubacteriales</taxon>
        <taxon>Clostridiaceae</taxon>
        <taxon>Clostridium</taxon>
    </lineage>
</organism>
<dbReference type="PROSITE" id="PS51352">
    <property type="entry name" value="THIOREDOXIN_2"/>
    <property type="match status" value="1"/>
</dbReference>
<dbReference type="NCBIfam" id="TIGR01068">
    <property type="entry name" value="thioredoxin"/>
    <property type="match status" value="1"/>
</dbReference>
<evidence type="ECO:0000256" key="7">
    <source>
        <dbReference type="NCBIfam" id="TIGR01068"/>
    </source>
</evidence>
<evidence type="ECO:0000256" key="3">
    <source>
        <dbReference type="ARBA" id="ARBA00022448"/>
    </source>
</evidence>
<dbReference type="GO" id="GO:0015035">
    <property type="term" value="F:protein-disulfide reductase activity"/>
    <property type="evidence" value="ECO:0007669"/>
    <property type="project" value="UniProtKB-UniRule"/>
</dbReference>
<evidence type="ECO:0000256" key="2">
    <source>
        <dbReference type="ARBA" id="ARBA00020570"/>
    </source>
</evidence>
<evidence type="ECO:0000256" key="10">
    <source>
        <dbReference type="PIRSR" id="PIRSR000077-4"/>
    </source>
</evidence>
<dbReference type="AlphaFoldDB" id="A0A1V4IEI0"/>
<feature type="domain" description="Thioredoxin" evidence="11">
    <location>
        <begin position="1"/>
        <end position="105"/>
    </location>
</feature>
<dbReference type="PANTHER" id="PTHR45663">
    <property type="entry name" value="GEO12009P1"/>
    <property type="match status" value="1"/>
</dbReference>
<dbReference type="PIRSF" id="PIRSF000077">
    <property type="entry name" value="Thioredoxin"/>
    <property type="match status" value="1"/>
</dbReference>
<evidence type="ECO:0000313" key="12">
    <source>
        <dbReference type="EMBL" id="MVX65355.1"/>
    </source>
</evidence>
<evidence type="ECO:0000313" key="14">
    <source>
        <dbReference type="Proteomes" id="UP000191056"/>
    </source>
</evidence>
<accession>A0A1V4IEI0</accession>
<feature type="site" description="Contributes to redox potential value" evidence="9">
    <location>
        <position position="32"/>
    </location>
</feature>
<dbReference type="Proteomes" id="UP000191056">
    <property type="component" value="Unassembled WGS sequence"/>
</dbReference>
<feature type="active site" description="Nucleophile" evidence="9">
    <location>
        <position position="33"/>
    </location>
</feature>
<reference evidence="12" key="2">
    <citation type="submission" date="2019-12" db="EMBL/GenBank/DDBJ databases">
        <title>Microbes associate with the intestines of laboratory mice.</title>
        <authorList>
            <person name="Navarre W."/>
            <person name="Wong E."/>
        </authorList>
    </citation>
    <scope>NUCLEOTIDE SEQUENCE</scope>
    <source>
        <strain evidence="12">NM79_F5</strain>
    </source>
</reference>
<dbReference type="Proteomes" id="UP000656077">
    <property type="component" value="Unassembled WGS sequence"/>
</dbReference>
<evidence type="ECO:0000256" key="6">
    <source>
        <dbReference type="ARBA" id="ARBA00023284"/>
    </source>
</evidence>
<dbReference type="STRING" id="225345.CLCHR_39700"/>
<feature type="active site" description="Nucleophile" evidence="9">
    <location>
        <position position="30"/>
    </location>
</feature>
<dbReference type="RefSeq" id="WP_079441622.1">
    <property type="nucleotide sequence ID" value="NZ_MZGT01000071.1"/>
</dbReference>
<dbReference type="GO" id="GO:0005829">
    <property type="term" value="C:cytosol"/>
    <property type="evidence" value="ECO:0007669"/>
    <property type="project" value="TreeGrafter"/>
</dbReference>
<gene>
    <name evidence="13" type="primary">trxA_4</name>
    <name evidence="12" type="synonym">trxA</name>
    <name evidence="13" type="ORF">CLCHR_39700</name>
    <name evidence="12" type="ORF">GKZ28_16810</name>
</gene>
<dbReference type="InterPro" id="IPR005746">
    <property type="entry name" value="Thioredoxin"/>
</dbReference>
<feature type="site" description="Deprotonates C-terminal active site Cys" evidence="9">
    <location>
        <position position="24"/>
    </location>
</feature>
<keyword evidence="14" id="KW-1185">Reference proteome</keyword>
<comment type="similarity">
    <text evidence="1 8">Belongs to the thioredoxin family.</text>
</comment>
<dbReference type="EMBL" id="WSRQ01000030">
    <property type="protein sequence ID" value="MVX65355.1"/>
    <property type="molecule type" value="Genomic_DNA"/>
</dbReference>
<dbReference type="PRINTS" id="PR00421">
    <property type="entry name" value="THIOREDOXIN"/>
</dbReference>
<proteinExistence type="inferred from homology"/>
<dbReference type="GO" id="GO:0045454">
    <property type="term" value="P:cell redox homeostasis"/>
    <property type="evidence" value="ECO:0007669"/>
    <property type="project" value="TreeGrafter"/>
</dbReference>
<reference evidence="13 14" key="1">
    <citation type="submission" date="2017-03" db="EMBL/GenBank/DDBJ databases">
        <title>Genome sequence of Clostridium chromiireducens DSM 23318.</title>
        <authorList>
            <person name="Poehlein A."/>
            <person name="Daniel R."/>
        </authorList>
    </citation>
    <scope>NUCLEOTIDE SEQUENCE [LARGE SCALE GENOMIC DNA]</scope>
    <source>
        <strain evidence="13 14">DSM 23318</strain>
    </source>
</reference>
<dbReference type="Gene3D" id="3.40.30.10">
    <property type="entry name" value="Glutaredoxin"/>
    <property type="match status" value="1"/>
</dbReference>
<evidence type="ECO:0000256" key="9">
    <source>
        <dbReference type="PIRSR" id="PIRSR000077-1"/>
    </source>
</evidence>
<evidence type="ECO:0000256" key="8">
    <source>
        <dbReference type="PIRNR" id="PIRNR000077"/>
    </source>
</evidence>
<dbReference type="Pfam" id="PF00085">
    <property type="entry name" value="Thioredoxin"/>
    <property type="match status" value="1"/>
</dbReference>
<dbReference type="OrthoDB" id="9790390at2"/>
<evidence type="ECO:0000256" key="5">
    <source>
        <dbReference type="ARBA" id="ARBA00023157"/>
    </source>
</evidence>
<evidence type="ECO:0000256" key="1">
    <source>
        <dbReference type="ARBA" id="ARBA00008987"/>
    </source>
</evidence>
<dbReference type="SUPFAM" id="SSF52833">
    <property type="entry name" value="Thioredoxin-like"/>
    <property type="match status" value="1"/>
</dbReference>
<name>A0A1V4IEI0_9CLOT</name>
<keyword evidence="5 10" id="KW-1015">Disulfide bond</keyword>
<dbReference type="CDD" id="cd02947">
    <property type="entry name" value="TRX_family"/>
    <property type="match status" value="1"/>
</dbReference>
<evidence type="ECO:0000259" key="11">
    <source>
        <dbReference type="PROSITE" id="PS51352"/>
    </source>
</evidence>
<evidence type="ECO:0000313" key="13">
    <source>
        <dbReference type="EMBL" id="OPJ58329.1"/>
    </source>
</evidence>
<dbReference type="InterPro" id="IPR036249">
    <property type="entry name" value="Thioredoxin-like_sf"/>
</dbReference>
<dbReference type="EMBL" id="MZGT01000071">
    <property type="protein sequence ID" value="OPJ58329.1"/>
    <property type="molecule type" value="Genomic_DNA"/>
</dbReference>
<sequence>MAKIINSNEFVEKVENTKGVVVVDFFATWCGPCKMLGPVFEGVSNEMVDKAEFFKVDIDKSSRIAQKYGIAAVPTMIIFKDGVPVENLAGFMPRENISRKVKAHL</sequence>
<feature type="disulfide bond" description="Redox-active" evidence="10">
    <location>
        <begin position="30"/>
        <end position="33"/>
    </location>
</feature>
<keyword evidence="6 10" id="KW-0676">Redox-active center</keyword>
<dbReference type="FunFam" id="3.40.30.10:FF:000001">
    <property type="entry name" value="Thioredoxin"/>
    <property type="match status" value="1"/>
</dbReference>
<dbReference type="PROSITE" id="PS00194">
    <property type="entry name" value="THIOREDOXIN_1"/>
    <property type="match status" value="1"/>
</dbReference>
<dbReference type="PANTHER" id="PTHR45663:SF11">
    <property type="entry name" value="GEO12009P1"/>
    <property type="match status" value="1"/>
</dbReference>
<dbReference type="InterPro" id="IPR017937">
    <property type="entry name" value="Thioredoxin_CS"/>
</dbReference>
<keyword evidence="3" id="KW-0813">Transport</keyword>
<keyword evidence="4" id="KW-0249">Electron transport</keyword>
<comment type="caution">
    <text evidence="13">The sequence shown here is derived from an EMBL/GenBank/DDBJ whole genome shotgun (WGS) entry which is preliminary data.</text>
</comment>
<evidence type="ECO:0000256" key="4">
    <source>
        <dbReference type="ARBA" id="ARBA00022982"/>
    </source>
</evidence>
<protein>
    <recommendedName>
        <fullName evidence="2 7">Thioredoxin</fullName>
    </recommendedName>
</protein>
<feature type="site" description="Contributes to redox potential value" evidence="9">
    <location>
        <position position="31"/>
    </location>
</feature>